<proteinExistence type="predicted"/>
<sequence>MVAIGPRLRRQGRWLLVVYTREGDIYRVVTVIDAKNPDHVAKRREEKGRWVRVW</sequence>
<dbReference type="GeneID" id="43496589"/>
<dbReference type="RefSeq" id="WP_011007255.1">
    <property type="nucleotide sequence ID" value="NZ_DUJP01000024.1"/>
</dbReference>
<dbReference type="OMA" id="EGHYLII"/>
<reference evidence="1" key="1">
    <citation type="journal article" date="2020" name="bioRxiv">
        <title>A rank-normalized archaeal taxonomy based on genome phylogeny resolves widespread incomplete and uneven classifications.</title>
        <authorList>
            <person name="Rinke C."/>
            <person name="Chuvochina M."/>
            <person name="Mussig A.J."/>
            <person name="Chaumeil P.-A."/>
            <person name="Waite D.W."/>
            <person name="Whitman W.B."/>
            <person name="Parks D.H."/>
            <person name="Hugenholtz P."/>
        </authorList>
    </citation>
    <scope>NUCLEOTIDE SEQUENCE</scope>
    <source>
        <strain evidence="1">UBA8839</strain>
    </source>
</reference>
<dbReference type="EMBL" id="DUJP01000024">
    <property type="protein sequence ID" value="HII46871.1"/>
    <property type="molecule type" value="Genomic_DNA"/>
</dbReference>
<evidence type="ECO:0000313" key="2">
    <source>
        <dbReference type="Proteomes" id="UP000651120"/>
    </source>
</evidence>
<gene>
    <name evidence="1" type="ORF">HA333_05320</name>
</gene>
<organism evidence="1 2">
    <name type="scientific">Pyrobaculum aerophilum</name>
    <dbReference type="NCBI Taxonomy" id="13773"/>
    <lineage>
        <taxon>Archaea</taxon>
        <taxon>Thermoproteota</taxon>
        <taxon>Thermoprotei</taxon>
        <taxon>Thermoproteales</taxon>
        <taxon>Thermoproteaceae</taxon>
        <taxon>Pyrobaculum</taxon>
    </lineage>
</organism>
<dbReference type="Proteomes" id="UP000651120">
    <property type="component" value="Unassembled WGS sequence"/>
</dbReference>
<name>A0A832WER1_9CREN</name>
<comment type="caution">
    <text evidence="1">The sequence shown here is derived from an EMBL/GenBank/DDBJ whole genome shotgun (WGS) entry which is preliminary data.</text>
</comment>
<accession>A0A832WER1</accession>
<dbReference type="AlphaFoldDB" id="A0A832WER1"/>
<protein>
    <submittedName>
        <fullName evidence="1">Uncharacterized protein</fullName>
    </submittedName>
</protein>
<evidence type="ECO:0000313" key="1">
    <source>
        <dbReference type="EMBL" id="HII46871.1"/>
    </source>
</evidence>